<evidence type="ECO:0000313" key="3">
    <source>
        <dbReference type="Proteomes" id="UP000191980"/>
    </source>
</evidence>
<name>A0A1V8M7J1_9GAMM</name>
<reference evidence="2 3" key="1">
    <citation type="submission" date="2015-12" db="EMBL/GenBank/DDBJ databases">
        <authorList>
            <person name="Shamseldin A."/>
            <person name="Moawad H."/>
            <person name="Abd El-Rahim W.M."/>
            <person name="Sadowsky M.J."/>
        </authorList>
    </citation>
    <scope>NUCLEOTIDE SEQUENCE [LARGE SCALE GENOMIC DNA]</scope>
    <source>
        <strain evidence="2 3">WF1</strain>
    </source>
</reference>
<keyword evidence="3" id="KW-1185">Reference proteome</keyword>
<dbReference type="Proteomes" id="UP000191980">
    <property type="component" value="Unassembled WGS sequence"/>
</dbReference>
<dbReference type="InterPro" id="IPR003220">
    <property type="entry name" value="InsA_N_dom_Znf"/>
</dbReference>
<feature type="domain" description="InsA N-terminal zinc ribbon" evidence="1">
    <location>
        <begin position="51"/>
        <end position="77"/>
    </location>
</feature>
<dbReference type="EMBL" id="LPUF01000001">
    <property type="protein sequence ID" value="OQK17488.1"/>
    <property type="molecule type" value="Genomic_DNA"/>
</dbReference>
<evidence type="ECO:0000259" key="1">
    <source>
        <dbReference type="Pfam" id="PF03811"/>
    </source>
</evidence>
<dbReference type="STRING" id="1420851.AU255_06310"/>
<dbReference type="Pfam" id="PF03811">
    <property type="entry name" value="Zn_ribbon_InsA"/>
    <property type="match status" value="1"/>
</dbReference>
<sequence length="131" mass="15266">MRATEFLELISNIYHLDHIQRTKLITTLDELPGEPEVYEVIDTAFAANRICPYCSHTEMFRHGLSNGLQRYRCKECKKTFNALTGTPLAHLRQKSKWLDYLNALNQSSTVRKAASNLNVHPNTILRWRHRL</sequence>
<comment type="caution">
    <text evidence="2">The sequence shown here is derived from an EMBL/GenBank/DDBJ whole genome shotgun (WGS) entry which is preliminary data.</text>
</comment>
<protein>
    <recommendedName>
        <fullName evidence="1">InsA N-terminal zinc ribbon domain-containing protein</fullName>
    </recommendedName>
</protein>
<dbReference type="GO" id="GO:0006313">
    <property type="term" value="P:DNA transposition"/>
    <property type="evidence" value="ECO:0007669"/>
    <property type="project" value="InterPro"/>
</dbReference>
<evidence type="ECO:0000313" key="2">
    <source>
        <dbReference type="EMBL" id="OQK17488.1"/>
    </source>
</evidence>
<dbReference type="OrthoDB" id="5563112at2"/>
<dbReference type="AlphaFoldDB" id="A0A1V8M7J1"/>
<proteinExistence type="predicted"/>
<gene>
    <name evidence="2" type="ORF">AU255_06310</name>
</gene>
<dbReference type="RefSeq" id="WP_080522096.1">
    <property type="nucleotide sequence ID" value="NZ_LPUF01000001.1"/>
</dbReference>
<accession>A0A1V8M7J1</accession>
<organism evidence="2 3">
    <name type="scientific">Methyloprofundus sedimenti</name>
    <dbReference type="NCBI Taxonomy" id="1420851"/>
    <lineage>
        <taxon>Bacteria</taxon>
        <taxon>Pseudomonadati</taxon>
        <taxon>Pseudomonadota</taxon>
        <taxon>Gammaproteobacteria</taxon>
        <taxon>Methylococcales</taxon>
        <taxon>Methylococcaceae</taxon>
        <taxon>Methyloprofundus</taxon>
    </lineage>
</organism>